<organism evidence="2 3">
    <name type="scientific">Oceanobacillus jeddahense</name>
    <dbReference type="NCBI Taxonomy" id="1462527"/>
    <lineage>
        <taxon>Bacteria</taxon>
        <taxon>Bacillati</taxon>
        <taxon>Bacillota</taxon>
        <taxon>Bacilli</taxon>
        <taxon>Bacillales</taxon>
        <taxon>Bacillaceae</taxon>
        <taxon>Oceanobacillus</taxon>
    </lineage>
</organism>
<dbReference type="RefSeq" id="WP_256707508.1">
    <property type="nucleotide sequence ID" value="NZ_CP101914.1"/>
</dbReference>
<reference evidence="2" key="1">
    <citation type="submission" date="2022-07" db="EMBL/GenBank/DDBJ databases">
        <title>FELIX.</title>
        <authorList>
            <person name="Wan K.H."/>
            <person name="Park S."/>
            <person name="Lawrence Q."/>
            <person name="Eichenberger J.P."/>
            <person name="Booth B.W."/>
            <person name="Piaggio A.J."/>
            <person name="Chandler J.C."/>
            <person name="Franklin A.B."/>
            <person name="Celniker S.E."/>
        </authorList>
    </citation>
    <scope>NUCLEOTIDE SEQUENCE</scope>
    <source>
        <strain evidence="2">QA-1986 374</strain>
    </source>
</reference>
<protein>
    <submittedName>
        <fullName evidence="2">RidA family protein</fullName>
    </submittedName>
</protein>
<keyword evidence="3" id="KW-1185">Reference proteome</keyword>
<accession>A0ABY5JSW3</accession>
<evidence type="ECO:0000313" key="3">
    <source>
        <dbReference type="Proteomes" id="UP001059773"/>
    </source>
</evidence>
<dbReference type="CDD" id="cd02199">
    <property type="entry name" value="YjgF_YER057c_UK114_like_1"/>
    <property type="match status" value="1"/>
</dbReference>
<feature type="domain" description="Endoribonuclease L-PSP/chorismate mutase-like" evidence="1">
    <location>
        <begin position="9"/>
        <end position="133"/>
    </location>
</feature>
<dbReference type="EMBL" id="CP101914">
    <property type="protein sequence ID" value="UUI02258.1"/>
    <property type="molecule type" value="Genomic_DNA"/>
</dbReference>
<dbReference type="Proteomes" id="UP001059773">
    <property type="component" value="Chromosome"/>
</dbReference>
<dbReference type="Pfam" id="PF14588">
    <property type="entry name" value="YjgF_endoribonc"/>
    <property type="match status" value="1"/>
</dbReference>
<dbReference type="InterPro" id="IPR035959">
    <property type="entry name" value="RutC-like_sf"/>
</dbReference>
<dbReference type="InterPro" id="IPR013813">
    <property type="entry name" value="Endoribo_LPSP/chorism_mut-like"/>
</dbReference>
<dbReference type="SUPFAM" id="SSF55298">
    <property type="entry name" value="YjgF-like"/>
    <property type="match status" value="1"/>
</dbReference>
<dbReference type="PANTHER" id="PTHR43760">
    <property type="entry name" value="ENDORIBONUCLEASE-RELATED"/>
    <property type="match status" value="1"/>
</dbReference>
<dbReference type="PANTHER" id="PTHR43760:SF1">
    <property type="entry name" value="ENDORIBONUCLEASE L-PSP_CHORISMATE MUTASE-LIKE DOMAIN-CONTAINING PROTEIN"/>
    <property type="match status" value="1"/>
</dbReference>
<dbReference type="Gene3D" id="3.30.1330.40">
    <property type="entry name" value="RutC-like"/>
    <property type="match status" value="1"/>
</dbReference>
<sequence>MNLISKKIESIGISLPEAPPTAAKYLPAVTVNNLVYTSGNDCRVDGQLMFKGKVGKDLTKEEGKLAARQTMLNLLSTLEKHLGSLDKIDRVVKILGFVNSAEDFKEQPYVLDGASEILEDIFDEKGWSARSAIGTSELPFGTPVEIEMIVKIK</sequence>
<gene>
    <name evidence="2" type="ORF">NP439_19785</name>
</gene>
<proteinExistence type="predicted"/>
<evidence type="ECO:0000259" key="1">
    <source>
        <dbReference type="Pfam" id="PF14588"/>
    </source>
</evidence>
<name>A0ABY5JSW3_9BACI</name>
<evidence type="ECO:0000313" key="2">
    <source>
        <dbReference type="EMBL" id="UUI02258.1"/>
    </source>
</evidence>